<dbReference type="Gene3D" id="1.20.1110.10">
    <property type="entry name" value="Calcium-transporting ATPase, transmembrane domain"/>
    <property type="match status" value="1"/>
</dbReference>
<dbReference type="SUPFAM" id="SSF56784">
    <property type="entry name" value="HAD-like"/>
    <property type="match status" value="1"/>
</dbReference>
<dbReference type="InterPro" id="IPR001757">
    <property type="entry name" value="P_typ_ATPase"/>
</dbReference>
<gene>
    <name evidence="11" type="ORF">LKD45_06400</name>
</gene>
<dbReference type="GO" id="GO:1902600">
    <property type="term" value="P:proton transmembrane transport"/>
    <property type="evidence" value="ECO:0007669"/>
    <property type="project" value="TreeGrafter"/>
</dbReference>
<dbReference type="SUPFAM" id="SSF81660">
    <property type="entry name" value="Metal cation-transporting ATPase, ATP-binding domain N"/>
    <property type="match status" value="1"/>
</dbReference>
<comment type="subcellular location">
    <subcellularLocation>
        <location evidence="1">Membrane</location>
        <topology evidence="1">Multi-pass membrane protein</topology>
    </subcellularLocation>
</comment>
<dbReference type="Gene3D" id="3.40.50.1000">
    <property type="entry name" value="HAD superfamily/HAD-like"/>
    <property type="match status" value="1"/>
</dbReference>
<dbReference type="SMART" id="SM00831">
    <property type="entry name" value="Cation_ATPase_N"/>
    <property type="match status" value="1"/>
</dbReference>
<organism evidence="11 12">
    <name type="scientific">Gallintestinimicrobium propionicum</name>
    <dbReference type="NCBI Taxonomy" id="2981770"/>
    <lineage>
        <taxon>Bacteria</taxon>
        <taxon>Bacillati</taxon>
        <taxon>Bacillota</taxon>
        <taxon>Clostridia</taxon>
        <taxon>Lachnospirales</taxon>
        <taxon>Lachnospiraceae</taxon>
        <taxon>Gallintestinimicrobium</taxon>
    </lineage>
</organism>
<feature type="transmembrane region" description="Helical" evidence="9">
    <location>
        <begin position="741"/>
        <end position="766"/>
    </location>
</feature>
<dbReference type="GO" id="GO:0005886">
    <property type="term" value="C:plasma membrane"/>
    <property type="evidence" value="ECO:0007669"/>
    <property type="project" value="TreeGrafter"/>
</dbReference>
<dbReference type="Gene3D" id="3.40.1110.10">
    <property type="entry name" value="Calcium-transporting ATPase, cytoplasmic domain N"/>
    <property type="match status" value="1"/>
</dbReference>
<evidence type="ECO:0000256" key="4">
    <source>
        <dbReference type="ARBA" id="ARBA00022741"/>
    </source>
</evidence>
<dbReference type="GO" id="GO:0005524">
    <property type="term" value="F:ATP binding"/>
    <property type="evidence" value="ECO:0007669"/>
    <property type="project" value="UniProtKB-KW"/>
</dbReference>
<dbReference type="Gene3D" id="2.70.150.10">
    <property type="entry name" value="Calcium-transporting ATPase, cytoplasmic transduction domain A"/>
    <property type="match status" value="1"/>
</dbReference>
<dbReference type="PANTHER" id="PTHR43294">
    <property type="entry name" value="SODIUM/POTASSIUM-TRANSPORTING ATPASE SUBUNIT ALPHA"/>
    <property type="match status" value="1"/>
</dbReference>
<dbReference type="GO" id="GO:0006883">
    <property type="term" value="P:intracellular sodium ion homeostasis"/>
    <property type="evidence" value="ECO:0007669"/>
    <property type="project" value="TreeGrafter"/>
</dbReference>
<name>A0AAE3DMD7_9FIRM</name>
<dbReference type="PROSITE" id="PS00154">
    <property type="entry name" value="ATPASE_E1_E2"/>
    <property type="match status" value="1"/>
</dbReference>
<feature type="transmembrane region" description="Helical" evidence="9">
    <location>
        <begin position="251"/>
        <end position="269"/>
    </location>
</feature>
<sequence length="916" mass="99823">MVQKQEFYRQTIQEAATSLHTDPKRGLSAQEAERRLWENGENRLPEAEKKSVLQSFLEQLNDPLIYVLLAAALISVLLGEYSDAGIIAFVVCLNAAVGVLQEGKAQRALDSLKQLMQPRAVVIRDGSEQEIPAAKLVVGDLVCLQAGAMVPADLRLVEAENLQLQEAALTGENLPVQKQTARLSGKQGGRIPLGDRNNMTFLSTMVSAGRGTGMVCAVGLQTQIGKIAALMHESREETTPLQKKLGELGKFLSLGSLGICIVLFLLAIVQKRPVFDMLLTAISLAVAAVPEGLPAVVTLCLALSVTRMAKINTIIRRLPSVETLGAVSVVCSDKTGTLTQNKMTVEACFADQKLLPAERMNVKRNRDLFLAMLLCNDAQIEKSRVGDPTELALLDFGARYGFEKNALGTSFERKKENAFDSDRKMMSVLCREQGKLTWYVKGAADRILKRCSQVMVWGQPVPMTQAHRQQILAGVEKMAAEELRTLAFACRPYQEGEPENMAETNLIFLGITGMRDPIRPEAIRAVADFQKAGVSTVMITGDHVATAFAVGKKLGIVSKQSQCMTGEVLSGLSEDDLAGHLDEIRVFARVSPKDKVKIVRAFQKRGQIVAMTGDGVNDAPSLKAADVGIAMGKGGTDVARQASDMILTDDNFATIRRAMEEGRGVYENIRKSVLFLLSSNLGEILTMFAAVLMGLPSPLQSAHILWINLITDSLPALALGVDKNDGKKLMGRPPRTASESLLANGGLSVICFYGALIAGISLTAFFTVPYVLMKQEEADFSIAVLAAFLEQKKVLKRAQTYAFTVLGMSQLFHAVGMRDVRQSIFSRRPFENRLMLVAGGIGFLLQAAVTELPFLTGVFETLRLSVGEWLYLAGLSCFPLLAHELFVLLEKNGTQKPMEKFGRDAYESDRDHERAA</sequence>
<feature type="domain" description="Cation-transporting P-type ATPase N-terminal" evidence="10">
    <location>
        <begin position="6"/>
        <end position="80"/>
    </location>
</feature>
<evidence type="ECO:0000259" key="10">
    <source>
        <dbReference type="SMART" id="SM00831"/>
    </source>
</evidence>
<evidence type="ECO:0000256" key="5">
    <source>
        <dbReference type="ARBA" id="ARBA00022840"/>
    </source>
</evidence>
<dbReference type="PRINTS" id="PR00120">
    <property type="entry name" value="HATPASE"/>
</dbReference>
<dbReference type="GO" id="GO:0016887">
    <property type="term" value="F:ATP hydrolysis activity"/>
    <property type="evidence" value="ECO:0007669"/>
    <property type="project" value="InterPro"/>
</dbReference>
<dbReference type="InterPro" id="IPR059000">
    <property type="entry name" value="ATPase_P-type_domA"/>
</dbReference>
<dbReference type="EMBL" id="JAJEQF010000012">
    <property type="protein sequence ID" value="MCC2167327.1"/>
    <property type="molecule type" value="Genomic_DNA"/>
</dbReference>
<accession>A0AAE3DMD7</accession>
<dbReference type="PANTHER" id="PTHR43294:SF20">
    <property type="entry name" value="P-TYPE ATPASE"/>
    <property type="match status" value="1"/>
</dbReference>
<dbReference type="InterPro" id="IPR050510">
    <property type="entry name" value="Cation_transp_ATPase_P-type"/>
</dbReference>
<dbReference type="Pfam" id="PF00122">
    <property type="entry name" value="E1-E2_ATPase"/>
    <property type="match status" value="1"/>
</dbReference>
<keyword evidence="12" id="KW-1185">Reference proteome</keyword>
<dbReference type="InterPro" id="IPR006068">
    <property type="entry name" value="ATPase_P-typ_cation-transptr_C"/>
</dbReference>
<dbReference type="GO" id="GO:0005391">
    <property type="term" value="F:P-type sodium:potassium-exchanging transporter activity"/>
    <property type="evidence" value="ECO:0007669"/>
    <property type="project" value="TreeGrafter"/>
</dbReference>
<dbReference type="RefSeq" id="WP_308728048.1">
    <property type="nucleotide sequence ID" value="NZ_JAJEQF010000012.1"/>
</dbReference>
<dbReference type="AlphaFoldDB" id="A0AAE3DMD7"/>
<dbReference type="InterPro" id="IPR004014">
    <property type="entry name" value="ATPase_P-typ_cation-transptr_N"/>
</dbReference>
<evidence type="ECO:0000313" key="12">
    <source>
        <dbReference type="Proteomes" id="UP001199355"/>
    </source>
</evidence>
<keyword evidence="4" id="KW-0547">Nucleotide-binding</keyword>
<dbReference type="Pfam" id="PF00690">
    <property type="entry name" value="Cation_ATPase_N"/>
    <property type="match status" value="1"/>
</dbReference>
<evidence type="ECO:0000256" key="2">
    <source>
        <dbReference type="ARBA" id="ARBA00005675"/>
    </source>
</evidence>
<keyword evidence="5" id="KW-0067">ATP-binding</keyword>
<feature type="transmembrane region" description="Helical" evidence="9">
    <location>
        <begin position="869"/>
        <end position="889"/>
    </location>
</feature>
<feature type="transmembrane region" description="Helical" evidence="9">
    <location>
        <begin position="673"/>
        <end position="695"/>
    </location>
</feature>
<dbReference type="InterPro" id="IPR036412">
    <property type="entry name" value="HAD-like_sf"/>
</dbReference>
<feature type="transmembrane region" description="Helical" evidence="9">
    <location>
        <begin position="281"/>
        <end position="306"/>
    </location>
</feature>
<evidence type="ECO:0000256" key="6">
    <source>
        <dbReference type="ARBA" id="ARBA00022967"/>
    </source>
</evidence>
<comment type="similarity">
    <text evidence="2">Belongs to the cation transport ATPase (P-type) (TC 3.A.3) family. Type IIA subfamily.</text>
</comment>
<dbReference type="SFLD" id="SFLDG00002">
    <property type="entry name" value="C1.7:_P-type_atpase_like"/>
    <property type="match status" value="1"/>
</dbReference>
<dbReference type="Proteomes" id="UP001199355">
    <property type="component" value="Unassembled WGS sequence"/>
</dbReference>
<evidence type="ECO:0000256" key="8">
    <source>
        <dbReference type="ARBA" id="ARBA00023136"/>
    </source>
</evidence>
<dbReference type="InterPro" id="IPR008250">
    <property type="entry name" value="ATPase_P-typ_transduc_dom_A_sf"/>
</dbReference>
<dbReference type="InterPro" id="IPR044492">
    <property type="entry name" value="P_typ_ATPase_HD_dom"/>
</dbReference>
<comment type="caution">
    <text evidence="11">The sequence shown here is derived from an EMBL/GenBank/DDBJ whole genome shotgun (WGS) entry which is preliminary data.</text>
</comment>
<evidence type="ECO:0000256" key="9">
    <source>
        <dbReference type="SAM" id="Phobius"/>
    </source>
</evidence>
<dbReference type="SFLD" id="SFLDF00027">
    <property type="entry name" value="p-type_atpase"/>
    <property type="match status" value="1"/>
</dbReference>
<dbReference type="FunFam" id="3.40.50.1000:FF:000028">
    <property type="entry name" value="Calcium-transporting P-type ATPase, putative"/>
    <property type="match status" value="1"/>
</dbReference>
<feature type="transmembrane region" description="Helical" evidence="9">
    <location>
        <begin position="798"/>
        <end position="818"/>
    </location>
</feature>
<protein>
    <submittedName>
        <fullName evidence="11">Cation-translocating P-type ATPase</fullName>
    </submittedName>
</protein>
<dbReference type="FunFam" id="3.40.50.1000:FF:000001">
    <property type="entry name" value="Phospholipid-transporting ATPase IC"/>
    <property type="match status" value="1"/>
</dbReference>
<keyword evidence="8 9" id="KW-0472">Membrane</keyword>
<dbReference type="GO" id="GO:1990573">
    <property type="term" value="P:potassium ion import across plasma membrane"/>
    <property type="evidence" value="ECO:0007669"/>
    <property type="project" value="TreeGrafter"/>
</dbReference>
<keyword evidence="6" id="KW-1278">Translocase</keyword>
<dbReference type="SUPFAM" id="SSF81653">
    <property type="entry name" value="Calcium ATPase, transduction domain A"/>
    <property type="match status" value="1"/>
</dbReference>
<dbReference type="PRINTS" id="PR00119">
    <property type="entry name" value="CATATPASE"/>
</dbReference>
<reference evidence="11 12" key="1">
    <citation type="submission" date="2021-10" db="EMBL/GenBank/DDBJ databases">
        <title>Anaerobic single-cell dispensing facilitates the cultivation of human gut bacteria.</title>
        <authorList>
            <person name="Afrizal A."/>
        </authorList>
    </citation>
    <scope>NUCLEOTIDE SEQUENCE [LARGE SCALE GENOMIC DNA]</scope>
    <source>
        <strain evidence="11 12">CLA-AA-H244</strain>
    </source>
</reference>
<dbReference type="InterPro" id="IPR023214">
    <property type="entry name" value="HAD_sf"/>
</dbReference>
<dbReference type="NCBIfam" id="TIGR01494">
    <property type="entry name" value="ATPase_P-type"/>
    <property type="match status" value="3"/>
</dbReference>
<keyword evidence="3 9" id="KW-0812">Transmembrane</keyword>
<dbReference type="GO" id="GO:0036376">
    <property type="term" value="P:sodium ion export across plasma membrane"/>
    <property type="evidence" value="ECO:0007669"/>
    <property type="project" value="TreeGrafter"/>
</dbReference>
<evidence type="ECO:0000256" key="1">
    <source>
        <dbReference type="ARBA" id="ARBA00004141"/>
    </source>
</evidence>
<evidence type="ECO:0000256" key="3">
    <source>
        <dbReference type="ARBA" id="ARBA00022692"/>
    </source>
</evidence>
<dbReference type="SFLD" id="SFLDS00003">
    <property type="entry name" value="Haloacid_Dehalogenase"/>
    <property type="match status" value="1"/>
</dbReference>
<evidence type="ECO:0000313" key="11">
    <source>
        <dbReference type="EMBL" id="MCC2167327.1"/>
    </source>
</evidence>
<dbReference type="SUPFAM" id="SSF81665">
    <property type="entry name" value="Calcium ATPase, transmembrane domain M"/>
    <property type="match status" value="1"/>
</dbReference>
<dbReference type="GO" id="GO:0030007">
    <property type="term" value="P:intracellular potassium ion homeostasis"/>
    <property type="evidence" value="ECO:0007669"/>
    <property type="project" value="TreeGrafter"/>
</dbReference>
<dbReference type="Pfam" id="PF13246">
    <property type="entry name" value="Cation_ATPase"/>
    <property type="match status" value="1"/>
</dbReference>
<keyword evidence="7 9" id="KW-1133">Transmembrane helix</keyword>
<feature type="transmembrane region" description="Helical" evidence="9">
    <location>
        <begin position="830"/>
        <end position="849"/>
    </location>
</feature>
<dbReference type="InterPro" id="IPR023298">
    <property type="entry name" value="ATPase_P-typ_TM_dom_sf"/>
</dbReference>
<dbReference type="InterPro" id="IPR018303">
    <property type="entry name" value="ATPase_P-typ_P_site"/>
</dbReference>
<dbReference type="Pfam" id="PF00689">
    <property type="entry name" value="Cation_ATPase_C"/>
    <property type="match status" value="1"/>
</dbReference>
<evidence type="ECO:0000256" key="7">
    <source>
        <dbReference type="ARBA" id="ARBA00022989"/>
    </source>
</evidence>
<feature type="transmembrane region" description="Helical" evidence="9">
    <location>
        <begin position="701"/>
        <end position="721"/>
    </location>
</feature>
<dbReference type="InterPro" id="IPR023299">
    <property type="entry name" value="ATPase_P-typ_cyto_dom_N"/>
</dbReference>
<proteinExistence type="inferred from homology"/>